<dbReference type="Proteomes" id="UP000027586">
    <property type="component" value="Unassembled WGS sequence"/>
</dbReference>
<reference evidence="2" key="1">
    <citation type="submission" date="2013-08" db="EMBL/GenBank/DDBJ databases">
        <title>Gene expansion shapes genome architecture in the human pathogen Lichtheimia corymbifera: an evolutionary genomics analysis in the ancient terrestrial Mucorales (Mucoromycotina).</title>
        <authorList>
            <person name="Schwartze V.U."/>
            <person name="Winter S."/>
            <person name="Shelest E."/>
            <person name="Marcet-Houben M."/>
            <person name="Horn F."/>
            <person name="Wehner S."/>
            <person name="Hoffmann K."/>
            <person name="Riege K."/>
            <person name="Sammeth M."/>
            <person name="Nowrousian M."/>
            <person name="Valiante V."/>
            <person name="Linde J."/>
            <person name="Jacobsen I.D."/>
            <person name="Marz M."/>
            <person name="Brakhage A.A."/>
            <person name="Gabaldon T."/>
            <person name="Bocker S."/>
            <person name="Voigt K."/>
        </authorList>
    </citation>
    <scope>NUCLEOTIDE SEQUENCE [LARGE SCALE GENOMIC DNA]</scope>
    <source>
        <strain evidence="2">FSU 9682</strain>
    </source>
</reference>
<dbReference type="PANTHER" id="PTHR24148">
    <property type="entry name" value="ANKYRIN REPEAT DOMAIN-CONTAINING PROTEIN 39 HOMOLOG-RELATED"/>
    <property type="match status" value="1"/>
</dbReference>
<dbReference type="VEuPathDB" id="FungiDB:LCOR_02198.1"/>
<gene>
    <name evidence="2" type="ORF">LCOR_02198.1</name>
</gene>
<dbReference type="PANTHER" id="PTHR24148:SF64">
    <property type="entry name" value="HETEROKARYON INCOMPATIBILITY DOMAIN-CONTAINING PROTEIN"/>
    <property type="match status" value="1"/>
</dbReference>
<feature type="domain" description="Heterokaryon incompatibility" evidence="1">
    <location>
        <begin position="85"/>
        <end position="238"/>
    </location>
</feature>
<organism evidence="2 3">
    <name type="scientific">Lichtheimia corymbifera JMRC:FSU:9682</name>
    <dbReference type="NCBI Taxonomy" id="1263082"/>
    <lineage>
        <taxon>Eukaryota</taxon>
        <taxon>Fungi</taxon>
        <taxon>Fungi incertae sedis</taxon>
        <taxon>Mucoromycota</taxon>
        <taxon>Mucoromycotina</taxon>
        <taxon>Mucoromycetes</taxon>
        <taxon>Mucorales</taxon>
        <taxon>Lichtheimiaceae</taxon>
        <taxon>Lichtheimia</taxon>
    </lineage>
</organism>
<keyword evidence="3" id="KW-1185">Reference proteome</keyword>
<dbReference type="InterPro" id="IPR010730">
    <property type="entry name" value="HET"/>
</dbReference>
<dbReference type="EMBL" id="CBTN010000006">
    <property type="protein sequence ID" value="CDH50485.1"/>
    <property type="molecule type" value="Genomic_DNA"/>
</dbReference>
<dbReference type="Pfam" id="PF06985">
    <property type="entry name" value="HET"/>
    <property type="match status" value="1"/>
</dbReference>
<comment type="caution">
    <text evidence="2">The sequence shown here is derived from an EMBL/GenBank/DDBJ whole genome shotgun (WGS) entry which is preliminary data.</text>
</comment>
<evidence type="ECO:0000259" key="1">
    <source>
        <dbReference type="Pfam" id="PF06985"/>
    </source>
</evidence>
<proteinExistence type="predicted"/>
<accession>A0A068RLA5</accession>
<dbReference type="InterPro" id="IPR052895">
    <property type="entry name" value="HetReg/Transcr_Mod"/>
</dbReference>
<evidence type="ECO:0000313" key="2">
    <source>
        <dbReference type="EMBL" id="CDH50485.1"/>
    </source>
</evidence>
<dbReference type="AlphaFoldDB" id="A0A068RLA5"/>
<protein>
    <recommendedName>
        <fullName evidence="1">Heterokaryon incompatibility domain-containing protein</fullName>
    </recommendedName>
</protein>
<name>A0A068RLA5_9FUNG</name>
<sequence length="430" mass="49750">MTYDTDEDDSSTKLDIRCLEADEDGHRKRFFEKGLGALLADMYFLLLYVPKDGAKMRIIRPATDPYHRQRMIKRATDAKTIPSFYYALSHLWGISKDNLQLWEEIGNYVDDTDGQPAAPVPMRLEKRATLLALLKAHPDSYWWIDVLCARTDIPLDIMGDIYACCLECIAMIDCEPSLLSKFHTEKHMREELVDAGYEPRSKVIMNGKRLYAKYPQLHAQVYQLQQSEWWKRVWTWQEMALPYGAVRLMAETDDHHFQSNTTTIDDVVNCFKDAVVVESYLRANCANAPIALAGNEADIFNFMEEVYQARSFNKYRIGKQSLSEISSLLVSLGASSRRCMDPVDYVYGVHGMFQIKIPRMSDPTAVWQRFMSELEKYTEAMVNEKSEIDGKNYKFPAFAYRIDLREAENMSDVYERLSHGFYFGLPCEQS</sequence>
<evidence type="ECO:0000313" key="3">
    <source>
        <dbReference type="Proteomes" id="UP000027586"/>
    </source>
</evidence>